<proteinExistence type="predicted"/>
<feature type="transmembrane region" description="Helical" evidence="3">
    <location>
        <begin position="1074"/>
        <end position="1092"/>
    </location>
</feature>
<feature type="transmembrane region" description="Helical" evidence="3">
    <location>
        <begin position="1113"/>
        <end position="1133"/>
    </location>
</feature>
<dbReference type="OrthoDB" id="301971at2759"/>
<dbReference type="InParanoid" id="G0R1X8"/>
<keyword evidence="3" id="KW-1133">Transmembrane helix</keyword>
<reference evidence="4 5" key="1">
    <citation type="submission" date="2011-07" db="EMBL/GenBank/DDBJ databases">
        <authorList>
            <person name="Coyne R."/>
            <person name="Brami D."/>
            <person name="Johnson J."/>
            <person name="Hostetler J."/>
            <person name="Hannick L."/>
            <person name="Clark T."/>
            <person name="Cassidy-Hanley D."/>
            <person name="Inman J."/>
        </authorList>
    </citation>
    <scope>NUCLEOTIDE SEQUENCE [LARGE SCALE GENOMIC DNA]</scope>
    <source>
        <strain evidence="4 5">G5</strain>
    </source>
</reference>
<dbReference type="GeneID" id="14904610"/>
<protein>
    <submittedName>
        <fullName evidence="4">Uncharacterized protein</fullName>
    </submittedName>
</protein>
<feature type="coiled-coil region" evidence="1">
    <location>
        <begin position="175"/>
        <end position="262"/>
    </location>
</feature>
<feature type="transmembrane region" description="Helical" evidence="3">
    <location>
        <begin position="117"/>
        <end position="137"/>
    </location>
</feature>
<dbReference type="OMA" id="MEFANNE"/>
<feature type="transmembrane region" description="Helical" evidence="3">
    <location>
        <begin position="929"/>
        <end position="950"/>
    </location>
</feature>
<organism evidence="4 5">
    <name type="scientific">Ichthyophthirius multifiliis</name>
    <name type="common">White spot disease agent</name>
    <name type="synonym">Ich</name>
    <dbReference type="NCBI Taxonomy" id="5932"/>
    <lineage>
        <taxon>Eukaryota</taxon>
        <taxon>Sar</taxon>
        <taxon>Alveolata</taxon>
        <taxon>Ciliophora</taxon>
        <taxon>Intramacronucleata</taxon>
        <taxon>Oligohymenophorea</taxon>
        <taxon>Hymenostomatida</taxon>
        <taxon>Ophryoglenina</taxon>
        <taxon>Ichthyophthirius</taxon>
    </lineage>
</organism>
<accession>G0R1X8</accession>
<feature type="transmembrane region" description="Helical" evidence="3">
    <location>
        <begin position="406"/>
        <end position="430"/>
    </location>
</feature>
<dbReference type="PANTHER" id="PTHR36812:SF9">
    <property type="entry name" value="MYB-LIKE PROTEIN X ISOFORM X1"/>
    <property type="match status" value="1"/>
</dbReference>
<dbReference type="InterPro" id="IPR011992">
    <property type="entry name" value="EF-hand-dom_pair"/>
</dbReference>
<feature type="transmembrane region" description="Helical" evidence="3">
    <location>
        <begin position="318"/>
        <end position="338"/>
    </location>
</feature>
<feature type="transmembrane region" description="Helical" evidence="3">
    <location>
        <begin position="38"/>
        <end position="56"/>
    </location>
</feature>
<dbReference type="RefSeq" id="XP_004029766.1">
    <property type="nucleotide sequence ID" value="XM_004029718.1"/>
</dbReference>
<feature type="region of interest" description="Disordered" evidence="2">
    <location>
        <begin position="1319"/>
        <end position="1344"/>
    </location>
</feature>
<name>G0R1X8_ICHMU</name>
<dbReference type="PANTHER" id="PTHR36812">
    <property type="entry name" value="NEUROFILAMENT TRIPLET M PROTEIN-LIKE PROTEIN"/>
    <property type="match status" value="1"/>
</dbReference>
<feature type="coiled-coil region" evidence="1">
    <location>
        <begin position="1268"/>
        <end position="1317"/>
    </location>
</feature>
<dbReference type="SUPFAM" id="SSF47473">
    <property type="entry name" value="EF-hand"/>
    <property type="match status" value="1"/>
</dbReference>
<keyword evidence="1" id="KW-0175">Coiled coil</keyword>
<sequence length="1344" mass="159946">MFTIRKNVMNFISKKLYKLLCYQKLRLDALKRYKHVPIQSPGYINCVYSFGIYLFWVTTSMITQDIKNHFNIQTKNIFHLIQFIILAALIFGFTVYTTSTTFDLNFRWGVEFFKILAGPYIIMLCLGWVYMHFRFFAPYLQKVPDRLTLEDEKKLEEHIQKEKQVPTLMIKTINNLKIEDENNNNEESYEEIEQLLKEEQQKKEEEKEQVKQQFEQKIDIFNPQDQQLLLEEKIKQRVINEAEQQKKLKEQQEEERDWKNRQIQKKHLMLKIELQKDKPDPRTQIILQNYLIIFSSCALGASLLILTIIPILEMQSGAVFGMQFVILFLFITSLILLFMKIIPEKEKIAVSFSETITQILESKGESIPSLIVFCWIFLYLPFAGIIPVSVQYLSQDDEDIILYQKIIIGFIAILVFLGIGILAIFIHLYFKRRNFQKKFEFIAAKVIKKLAKFHVKSDFHVIDLMYQGYLINGAEGIKQDLINLKMPVYYANVSEKDPDPRFSKIIIDANAYNKIMNRNKNNQSKFKEQCIKNFLLLLCCYKDYYDKNLNNIDNNNIDMQTQNELDNIENEIQKALNQAREQQKLEEEFETMEEDPWQKKYIMSKSNRPMHEKIIEPLRRYDLGQQVQISKPYTQKLLKDIFHIFAWGSSKKFKNTKWVDYIMFKEILSKGGVMPCKEIEDFIIDVKYAKFTTYNNKPNQNPITFNRFQEILTQIAKMKYPFEPDEEAMGKLCKMWLYPYLLWNLPPFRALYTHEWDYVLFLLKMYGEYDLYAELVAEDEAYYYKLKKELGLLEKHEMLDQVDMPDIDDRLKKRKGKCQRCLERMKKIFDQMLKNTNYFLKSLCLLDKDIKSDGKDDIFMEVNLVNNSILAPQTQGAKKNANGRGFYHQESPEWPEICNIMVDEIQHQEKQFQIKKDEEIGFVEIRFNFTNFFVIVCKFLEFFMFFSLAFRPSLNSWNLDEIVLNILNFANTEMPFADYMIMFWVGFSSSLLFFLVLYRSIIRIKTLKYGYSESKRKKHRFSYDFFQIQFANFVGHFLYYWIIKIAVDAYSCNYSEIPKLLYQDLNLQCFSQKHIQYMAIGGLSLLIFYPIGSFLWPNVQYQNRALDFRYDPTYLVIGGQMRFVLTGIMAFMFDKDVQIYGFICSSILMFLFGFLTHKMKPCLVKKVNALDTGGYVLCGWIHFSAVIAVVVHHWLIPLIILGVGGVFIIILAFLNWKFIHDLDKKILEERRMLKKAKEELVGIKDLTEEEYDEDKKVEVEENYQKICYDNLQKQLQKYETHLLVQTQQILNNQQEIKKITQKQEKELQQRLKLIKEMDKEDIEDGIMEDPNKKKDEDEEDEKYN</sequence>
<feature type="transmembrane region" description="Helical" evidence="3">
    <location>
        <begin position="77"/>
        <end position="97"/>
    </location>
</feature>
<evidence type="ECO:0000313" key="4">
    <source>
        <dbReference type="EMBL" id="EGR28530.1"/>
    </source>
</evidence>
<feature type="coiled-coil region" evidence="1">
    <location>
        <begin position="558"/>
        <end position="595"/>
    </location>
</feature>
<dbReference type="eggNOG" id="ENOG502RT3T">
    <property type="taxonomic scope" value="Eukaryota"/>
</dbReference>
<feature type="transmembrane region" description="Helical" evidence="3">
    <location>
        <begin position="981"/>
        <end position="1002"/>
    </location>
</feature>
<feature type="transmembrane region" description="Helical" evidence="3">
    <location>
        <begin position="1169"/>
        <end position="1188"/>
    </location>
</feature>
<feature type="transmembrane region" description="Helical" evidence="3">
    <location>
        <begin position="370"/>
        <end position="394"/>
    </location>
</feature>
<dbReference type="Proteomes" id="UP000008983">
    <property type="component" value="Unassembled WGS sequence"/>
</dbReference>
<keyword evidence="5" id="KW-1185">Reference proteome</keyword>
<evidence type="ECO:0000256" key="1">
    <source>
        <dbReference type="SAM" id="Coils"/>
    </source>
</evidence>
<feature type="transmembrane region" description="Helical" evidence="3">
    <location>
        <begin position="1023"/>
        <end position="1043"/>
    </location>
</feature>
<evidence type="ECO:0000256" key="3">
    <source>
        <dbReference type="SAM" id="Phobius"/>
    </source>
</evidence>
<evidence type="ECO:0000256" key="2">
    <source>
        <dbReference type="SAM" id="MobiDB-lite"/>
    </source>
</evidence>
<feature type="transmembrane region" description="Helical" evidence="3">
    <location>
        <begin position="1194"/>
        <end position="1216"/>
    </location>
</feature>
<feature type="transmembrane region" description="Helical" evidence="3">
    <location>
        <begin position="1139"/>
        <end position="1157"/>
    </location>
</feature>
<gene>
    <name evidence="4" type="ORF">IMG5_173470</name>
</gene>
<evidence type="ECO:0000313" key="5">
    <source>
        <dbReference type="Proteomes" id="UP000008983"/>
    </source>
</evidence>
<dbReference type="EMBL" id="GL984233">
    <property type="protein sequence ID" value="EGR28530.1"/>
    <property type="molecule type" value="Genomic_DNA"/>
</dbReference>
<feature type="transmembrane region" description="Helical" evidence="3">
    <location>
        <begin position="290"/>
        <end position="312"/>
    </location>
</feature>
<keyword evidence="3" id="KW-0472">Membrane</keyword>
<keyword evidence="3" id="KW-0812">Transmembrane</keyword>